<organism evidence="1 2">
    <name type="scientific">Pedobacter agri</name>
    <dbReference type="NCBI Taxonomy" id="454586"/>
    <lineage>
        <taxon>Bacteria</taxon>
        <taxon>Pseudomonadati</taxon>
        <taxon>Bacteroidota</taxon>
        <taxon>Sphingobacteriia</taxon>
        <taxon>Sphingobacteriales</taxon>
        <taxon>Sphingobacteriaceae</taxon>
        <taxon>Pedobacter</taxon>
    </lineage>
</organism>
<dbReference type="Gene3D" id="2.60.40.1930">
    <property type="match status" value="1"/>
</dbReference>
<comment type="caution">
    <text evidence="1">The sequence shown here is derived from an EMBL/GenBank/DDBJ whole genome shotgun (WGS) entry which is preliminary data.</text>
</comment>
<gene>
    <name evidence="1" type="ORF">OQZ29_00490</name>
</gene>
<reference evidence="1" key="1">
    <citation type="submission" date="2022-11" db="EMBL/GenBank/DDBJ databases">
        <authorList>
            <person name="Graham C."/>
            <person name="Newman J.D."/>
        </authorList>
    </citation>
    <scope>NUCLEOTIDE SEQUENCE</scope>
    <source>
        <strain evidence="1">DSM 19486</strain>
    </source>
</reference>
<accession>A0A9X3D9T5</accession>
<proteinExistence type="predicted"/>
<keyword evidence="1" id="KW-0645">Protease</keyword>
<sequence>MNKLLSLFLLIFLIVETVFAQKIESTDILKVSAADLSSTFDEYIQHHPQERVHVHFDKVSYNLGDTVWYKIYIVNSFNHQLSALSGVVHVEIINGDGIIQKKLHPVNAGMAIGQLYLSNQMFKEGAYKFNVYTRLMADDPAKNYAFNLNIGKDVKVLPGSSEVANVLFYPEGGTFVAGLRSKFVVSTAGLHGRPLVLSGYIVDDQNKRVAEFNTGKSGMGMFAISPKSEAKYTAIVEQFNVQKHFSLPKVSDSGYVLSVNSIFQDTLLVRVSRSAVSEPEAQLVFYSKGSILNAVAVPISSSNTAIVKVPTASFPVGLNEVLLFSKYNKLLASRSFFLPEVKPSKNSLSLTPNRYASRAQVKINLKITDATGAGVSGGYSIAVAKADGQTGENQNKPTISSSLILASNTDQFDGRNFLNFDPLSDTGRAELDMKLLSQQSSMSTWQGGLTGNQNLPQLAPEKTLSIGGKVIRTNGEPMAGAKVNLFSAKDMILIDTIADDQGRFLFQNFAILDSADVVIRVINIDAEKNVKILLDDATYPSKNTIDEHIVPDSSGINPTQVKGQDTMISSGRKKEKINELKTVEIAAKRRPVIPGSAYPFAAPPPDYTIEAEELHKIINLTDYLRSRLIGVTVINNKVVSPGGGQLLLLLNGLNIEDLSFVDPRSLTGVQIVRGGLIAKNMANSVHQPHGADPSEVNVYGQHVANGIIFLTSNHHNPNFNRNPEQTTGIIKKRIMGFSAPKNFSAPDYLNNTNNSIPDRRNPLYWNPNIITGKDGIAEIDFFTSDEKGKYQVTLEGIGVNGQITREVAFFTVE</sequence>
<dbReference type="AlphaFoldDB" id="A0A9X3D9T5"/>
<name>A0A9X3D9T5_9SPHI</name>
<evidence type="ECO:0000313" key="2">
    <source>
        <dbReference type="Proteomes" id="UP001142592"/>
    </source>
</evidence>
<keyword evidence="1" id="KW-0378">Hydrolase</keyword>
<keyword evidence="2" id="KW-1185">Reference proteome</keyword>
<dbReference type="GO" id="GO:0004180">
    <property type="term" value="F:carboxypeptidase activity"/>
    <property type="evidence" value="ECO:0007669"/>
    <property type="project" value="UniProtKB-KW"/>
</dbReference>
<protein>
    <submittedName>
        <fullName evidence="1">Carboxypeptidase-like regulatory domain-containing protein</fullName>
    </submittedName>
</protein>
<dbReference type="RefSeq" id="WP_010600794.1">
    <property type="nucleotide sequence ID" value="NZ_JAPJUH010000001.1"/>
</dbReference>
<evidence type="ECO:0000313" key="1">
    <source>
        <dbReference type="EMBL" id="MCX3263206.1"/>
    </source>
</evidence>
<dbReference type="Proteomes" id="UP001142592">
    <property type="component" value="Unassembled WGS sequence"/>
</dbReference>
<dbReference type="EMBL" id="JAPJUH010000001">
    <property type="protein sequence ID" value="MCX3263206.1"/>
    <property type="molecule type" value="Genomic_DNA"/>
</dbReference>
<keyword evidence="1" id="KW-0121">Carboxypeptidase</keyword>